<evidence type="ECO:0000256" key="1">
    <source>
        <dbReference type="SAM" id="MobiDB-lite"/>
    </source>
</evidence>
<dbReference type="EMBL" id="BDIP01003986">
    <property type="protein sequence ID" value="GIQ88348.1"/>
    <property type="molecule type" value="Genomic_DNA"/>
</dbReference>
<comment type="caution">
    <text evidence="2">The sequence shown here is derived from an EMBL/GenBank/DDBJ whole genome shotgun (WGS) entry which is preliminary data.</text>
</comment>
<protein>
    <submittedName>
        <fullName evidence="2">Uncharacterized protein</fullName>
    </submittedName>
</protein>
<dbReference type="Proteomes" id="UP000265618">
    <property type="component" value="Unassembled WGS sequence"/>
</dbReference>
<feature type="region of interest" description="Disordered" evidence="1">
    <location>
        <begin position="106"/>
        <end position="125"/>
    </location>
</feature>
<gene>
    <name evidence="2" type="ORF">KIPB_010576</name>
</gene>
<proteinExistence type="predicted"/>
<name>A0A9K3GMM8_9EUKA</name>
<feature type="region of interest" description="Disordered" evidence="1">
    <location>
        <begin position="1"/>
        <end position="92"/>
    </location>
</feature>
<feature type="non-terminal residue" evidence="2">
    <location>
        <position position="1"/>
    </location>
</feature>
<feature type="compositionally biased region" description="Polar residues" evidence="1">
    <location>
        <begin position="106"/>
        <end position="118"/>
    </location>
</feature>
<reference evidence="2 3" key="1">
    <citation type="journal article" date="2018" name="PLoS ONE">
        <title>The draft genome of Kipferlia bialata reveals reductive genome evolution in fornicate parasites.</title>
        <authorList>
            <person name="Tanifuji G."/>
            <person name="Takabayashi S."/>
            <person name="Kume K."/>
            <person name="Takagi M."/>
            <person name="Nakayama T."/>
            <person name="Kamikawa R."/>
            <person name="Inagaki Y."/>
            <person name="Hashimoto T."/>
        </authorList>
    </citation>
    <scope>NUCLEOTIDE SEQUENCE [LARGE SCALE GENOMIC DNA]</scope>
    <source>
        <strain evidence="2">NY0173</strain>
    </source>
</reference>
<feature type="compositionally biased region" description="Low complexity" evidence="1">
    <location>
        <begin position="58"/>
        <end position="67"/>
    </location>
</feature>
<evidence type="ECO:0000313" key="2">
    <source>
        <dbReference type="EMBL" id="GIQ88348.1"/>
    </source>
</evidence>
<organism evidence="2 3">
    <name type="scientific">Kipferlia bialata</name>
    <dbReference type="NCBI Taxonomy" id="797122"/>
    <lineage>
        <taxon>Eukaryota</taxon>
        <taxon>Metamonada</taxon>
        <taxon>Carpediemonas-like organisms</taxon>
        <taxon>Kipferlia</taxon>
    </lineage>
</organism>
<accession>A0A9K3GMM8</accession>
<sequence>ADADGFDAMLTTEVDTPMVTKAKAATAPIPIPGSTPIDSPAPSAQPSQLHHSETGDVSPSPSAGLPGSPTPSNPIFTETPTETDAEREEQQRLHALRRWVQSNKSFRSSDSLASSQDTGVAGQSKGKFTTKCPFCRREATVRRFMTAFHLLAALPAPLSLPEVEARGLDDSSAASLARHVNLASHGLTKYDVLFSKKRYTVQAMLLSSVLDLADTLPILPASLKV</sequence>
<dbReference type="AlphaFoldDB" id="A0A9K3GMM8"/>
<evidence type="ECO:0000313" key="3">
    <source>
        <dbReference type="Proteomes" id="UP000265618"/>
    </source>
</evidence>
<keyword evidence="3" id="KW-1185">Reference proteome</keyword>